<organism evidence="1 2">
    <name type="scientific">Bacteroides muris</name>
    <name type="common">ex Fokt et al. 2023</name>
    <dbReference type="NCBI Taxonomy" id="2937417"/>
    <lineage>
        <taxon>Bacteria</taxon>
        <taxon>Pseudomonadati</taxon>
        <taxon>Bacteroidota</taxon>
        <taxon>Bacteroidia</taxon>
        <taxon>Bacteroidales</taxon>
        <taxon>Bacteroidaceae</taxon>
        <taxon>Bacteroides</taxon>
    </lineage>
</organism>
<dbReference type="EMBL" id="JAMZED010000056">
    <property type="protein sequence ID" value="MCR6506139.1"/>
    <property type="molecule type" value="Genomic_DNA"/>
</dbReference>
<comment type="caution">
    <text evidence="1">The sequence shown here is derived from an EMBL/GenBank/DDBJ whole genome shotgun (WGS) entry which is preliminary data.</text>
</comment>
<dbReference type="AlphaFoldDB" id="A0A9X2NVQ6"/>
<protein>
    <submittedName>
        <fullName evidence="1">Uncharacterized protein</fullName>
    </submittedName>
</protein>
<keyword evidence="2" id="KW-1185">Reference proteome</keyword>
<evidence type="ECO:0000313" key="1">
    <source>
        <dbReference type="EMBL" id="MCR6506139.1"/>
    </source>
</evidence>
<accession>A0A9X2NVQ6</accession>
<name>A0A9X2NVQ6_9BACE</name>
<evidence type="ECO:0000313" key="2">
    <source>
        <dbReference type="Proteomes" id="UP001143192"/>
    </source>
</evidence>
<dbReference type="RefSeq" id="WP_257932371.1">
    <property type="nucleotide sequence ID" value="NZ_JAMZED010000056.1"/>
</dbReference>
<proteinExistence type="predicted"/>
<reference evidence="1" key="2">
    <citation type="submission" date="2022-04" db="EMBL/GenBank/DDBJ databases">
        <authorList>
            <person name="Fokt H."/>
            <person name="Baines J."/>
        </authorList>
    </citation>
    <scope>NUCLEOTIDE SEQUENCE</scope>
    <source>
        <strain evidence="1">KH365_2</strain>
    </source>
</reference>
<sequence>MKPLLLFVASIDATSYTNITSASVKLRFTTANLSFSILTLSAFSFKQLSPENPMDRVNTQKDEGDET</sequence>
<dbReference type="Proteomes" id="UP001143192">
    <property type="component" value="Unassembled WGS sequence"/>
</dbReference>
<gene>
    <name evidence="1" type="ORF">M1B79_16095</name>
</gene>
<reference evidence="1" key="1">
    <citation type="journal article" date="2022" name="Arch. Microbiol.">
        <title>Bacteroides muris sp. nov. isolated from the cecum of wild-derived house mice.</title>
        <authorList>
            <person name="Fokt H."/>
            <person name="Unni R."/>
            <person name="Repnik U."/>
            <person name="Schmitz R.A."/>
            <person name="Bramkamp M."/>
            <person name="Baines J.F."/>
            <person name="Unterweger D."/>
        </authorList>
    </citation>
    <scope>NUCLEOTIDE SEQUENCE</scope>
    <source>
        <strain evidence="1">KH365_2</strain>
    </source>
</reference>